<evidence type="ECO:0000256" key="1">
    <source>
        <dbReference type="ARBA" id="ARBA00022801"/>
    </source>
</evidence>
<dbReference type="CDD" id="cd04678">
    <property type="entry name" value="NUDIX_MTH2_Nudt15"/>
    <property type="match status" value="1"/>
</dbReference>
<organism evidence="4 5">
    <name type="scientific">Candidatus Magasanikbacteria bacterium GW2011_GWC2_34_16</name>
    <dbReference type="NCBI Taxonomy" id="1619045"/>
    <lineage>
        <taxon>Bacteria</taxon>
        <taxon>Candidatus Magasanikiibacteriota</taxon>
    </lineage>
</organism>
<dbReference type="PANTHER" id="PTHR16099">
    <property type="entry name" value="8-OXO-DGTP DIPHOSPHATES NUDT15"/>
    <property type="match status" value="1"/>
</dbReference>
<sequence length="138" mass="15838">MEDITKRPKVGVGVIVKKDGKVLMQKRKGAHGFGTWCFPGGHMEFGESLEETARRETIEELGIEITNIWVGPYTNDVHTGEGKHYVTLFVVSDYASGDPKIMEPDKTEFFDWFDWEEMPRPLFLPIINLLEQGYNPFK</sequence>
<dbReference type="Proteomes" id="UP000034927">
    <property type="component" value="Unassembled WGS sequence"/>
</dbReference>
<comment type="similarity">
    <text evidence="2">Belongs to the Nudix hydrolase family.</text>
</comment>
<dbReference type="AlphaFoldDB" id="A0A0G0B7A1"/>
<dbReference type="InterPro" id="IPR020084">
    <property type="entry name" value="NUDIX_hydrolase_CS"/>
</dbReference>
<dbReference type="PRINTS" id="PR00502">
    <property type="entry name" value="NUDIXFAMILY"/>
</dbReference>
<dbReference type="InterPro" id="IPR015797">
    <property type="entry name" value="NUDIX_hydrolase-like_dom_sf"/>
</dbReference>
<dbReference type="GO" id="GO:0035539">
    <property type="term" value="F:8-oxo-7,8-dihydrodeoxyguanosine triphosphate pyrophosphatase activity"/>
    <property type="evidence" value="ECO:0007669"/>
    <property type="project" value="TreeGrafter"/>
</dbReference>
<proteinExistence type="inferred from homology"/>
<protein>
    <recommendedName>
        <fullName evidence="3">Nudix hydrolase domain-containing protein</fullName>
    </recommendedName>
</protein>
<dbReference type="PROSITE" id="PS51462">
    <property type="entry name" value="NUDIX"/>
    <property type="match status" value="1"/>
</dbReference>
<evidence type="ECO:0000259" key="3">
    <source>
        <dbReference type="PROSITE" id="PS51462"/>
    </source>
</evidence>
<dbReference type="FunFam" id="3.90.79.10:FF:000060">
    <property type="entry name" value="Nudix hydrolase 1"/>
    <property type="match status" value="1"/>
</dbReference>
<dbReference type="GO" id="GO:0006203">
    <property type="term" value="P:dGTP catabolic process"/>
    <property type="evidence" value="ECO:0007669"/>
    <property type="project" value="TreeGrafter"/>
</dbReference>
<dbReference type="PROSITE" id="PS00893">
    <property type="entry name" value="NUDIX_BOX"/>
    <property type="match status" value="1"/>
</dbReference>
<comment type="caution">
    <text evidence="4">The sequence shown here is derived from an EMBL/GenBank/DDBJ whole genome shotgun (WGS) entry which is preliminary data.</text>
</comment>
<evidence type="ECO:0000256" key="2">
    <source>
        <dbReference type="RuleBase" id="RU003476"/>
    </source>
</evidence>
<gene>
    <name evidence="4" type="ORF">UR53_C0001G0081</name>
</gene>
<dbReference type="Gene3D" id="3.90.79.10">
    <property type="entry name" value="Nucleoside Triphosphate Pyrophosphohydrolase"/>
    <property type="match status" value="1"/>
</dbReference>
<dbReference type="InterPro" id="IPR000086">
    <property type="entry name" value="NUDIX_hydrolase_dom"/>
</dbReference>
<dbReference type="EMBL" id="LBPO01000001">
    <property type="protein sequence ID" value="KKP59581.1"/>
    <property type="molecule type" value="Genomic_DNA"/>
</dbReference>
<dbReference type="GO" id="GO:0005829">
    <property type="term" value="C:cytosol"/>
    <property type="evidence" value="ECO:0007669"/>
    <property type="project" value="TreeGrafter"/>
</dbReference>
<keyword evidence="1 2" id="KW-0378">Hydrolase</keyword>
<dbReference type="InterPro" id="IPR020476">
    <property type="entry name" value="Nudix_hydrolase"/>
</dbReference>
<dbReference type="Pfam" id="PF00293">
    <property type="entry name" value="NUDIX"/>
    <property type="match status" value="1"/>
</dbReference>
<reference evidence="4 5" key="1">
    <citation type="journal article" date="2015" name="Nature">
        <title>rRNA introns, odd ribosomes, and small enigmatic genomes across a large radiation of phyla.</title>
        <authorList>
            <person name="Brown C.T."/>
            <person name="Hug L.A."/>
            <person name="Thomas B.C."/>
            <person name="Sharon I."/>
            <person name="Castelle C.J."/>
            <person name="Singh A."/>
            <person name="Wilkins M.J."/>
            <person name="Williams K.H."/>
            <person name="Banfield J.F."/>
        </authorList>
    </citation>
    <scope>NUCLEOTIDE SEQUENCE [LARGE SCALE GENOMIC DNA]</scope>
</reference>
<accession>A0A0G0B7A1</accession>
<feature type="domain" description="Nudix hydrolase" evidence="3">
    <location>
        <begin position="5"/>
        <end position="135"/>
    </location>
</feature>
<dbReference type="SUPFAM" id="SSF55811">
    <property type="entry name" value="Nudix"/>
    <property type="match status" value="1"/>
</dbReference>
<name>A0A0G0B7A1_9BACT</name>
<evidence type="ECO:0000313" key="4">
    <source>
        <dbReference type="EMBL" id="KKP59581.1"/>
    </source>
</evidence>
<dbReference type="PANTHER" id="PTHR16099:SF5">
    <property type="entry name" value="NUCLEOTIDE TRIPHOSPHATE DIPHOSPHATASE NUDT15"/>
    <property type="match status" value="1"/>
</dbReference>
<evidence type="ECO:0000313" key="5">
    <source>
        <dbReference type="Proteomes" id="UP000034927"/>
    </source>
</evidence>